<sequence length="549" mass="60612">MDFVQRSGVKIPNAVIVSGITKSEKDEEVLEFLKKYGGVKTLLPVDDATSEFHQNLIVEYSSGSAVEALEPLMPYKYVAEGEPNVSYCVRALASVYTAKVGEGVTKSYLAELKGLAKLSGKTYEEVLKEMISQICETTENTDEAPSVLHDSIVDETPIPQPQLLSGPSRVSSDQGVSTPVPPLRVQKPSIVISDVNPPEVQKVVVEHILRKDDIGSQIHSSMRIRSFSGKTPRPNNETDYETWRSHIELLLSDPSMTHLQVSRKILENLLPPAVDVVKCLSPSAPPVAYLQLLDSAFGAVEDGEELFAQFMNTLQDPGEKPSAFLHRLQLALNLAVKRGGIPPDDVDKHLLKQFCRGCWDSGLLSSLQLEHKKNCPPSFSELLLMLRTEEDRQAAKVDRMKKHIGSSKRVSVHAQSSCVCAGVRESPQCGPKAIEELQKQIASLQSQLASFASQEKLSERAHKKPVKKTTCKSKMDNTHQEVHRLAGVKQTGRPRPWYCFHCGEDGHIATSCTNPANSALVIEKKKQLERRQHAWESQSCPSDSSSPLN</sequence>
<dbReference type="PANTHER" id="PTHR23095:SF53">
    <property type="entry name" value="ZINC FINGER CCHC DOMAIN-CONTAINING PROTEIN 12-LIKE"/>
    <property type="match status" value="1"/>
</dbReference>
<organism evidence="4 5">
    <name type="scientific">Maylandia zebra</name>
    <name type="common">zebra mbuna</name>
    <dbReference type="NCBI Taxonomy" id="106582"/>
    <lineage>
        <taxon>Eukaryota</taxon>
        <taxon>Metazoa</taxon>
        <taxon>Chordata</taxon>
        <taxon>Craniata</taxon>
        <taxon>Vertebrata</taxon>
        <taxon>Euteleostomi</taxon>
        <taxon>Actinopterygii</taxon>
        <taxon>Neopterygii</taxon>
        <taxon>Teleostei</taxon>
        <taxon>Neoteleostei</taxon>
        <taxon>Acanthomorphata</taxon>
        <taxon>Ovalentaria</taxon>
        <taxon>Cichlomorphae</taxon>
        <taxon>Cichliformes</taxon>
        <taxon>Cichlidae</taxon>
        <taxon>African cichlids</taxon>
        <taxon>Pseudocrenilabrinae</taxon>
        <taxon>Haplochromini</taxon>
        <taxon>Maylandia</taxon>
        <taxon>Maylandia zebra complex</taxon>
    </lineage>
</organism>
<evidence type="ECO:0000313" key="4">
    <source>
        <dbReference type="Ensembl" id="ENSMZEP00005014081.1"/>
    </source>
</evidence>
<feature type="region of interest" description="Disordered" evidence="2">
    <location>
        <begin position="455"/>
        <end position="478"/>
    </location>
</feature>
<dbReference type="AlphaFoldDB" id="A0A3P9BWQ2"/>
<feature type="region of interest" description="Disordered" evidence="2">
    <location>
        <begin position="157"/>
        <end position="180"/>
    </location>
</feature>
<evidence type="ECO:0000256" key="2">
    <source>
        <dbReference type="SAM" id="MobiDB-lite"/>
    </source>
</evidence>
<accession>A0A3P9BWQ2</accession>
<feature type="compositionally biased region" description="Basic residues" evidence="2">
    <location>
        <begin position="461"/>
        <end position="471"/>
    </location>
</feature>
<protein>
    <recommendedName>
        <fullName evidence="3">CCHC-type domain-containing protein</fullName>
    </recommendedName>
</protein>
<reference evidence="4" key="2">
    <citation type="submission" date="2025-08" db="UniProtKB">
        <authorList>
            <consortium name="Ensembl"/>
        </authorList>
    </citation>
    <scope>IDENTIFICATION</scope>
</reference>
<dbReference type="SUPFAM" id="SSF57756">
    <property type="entry name" value="Retrovirus zinc finger-like domains"/>
    <property type="match status" value="1"/>
</dbReference>
<evidence type="ECO:0000256" key="1">
    <source>
        <dbReference type="PROSITE-ProRule" id="PRU00047"/>
    </source>
</evidence>
<evidence type="ECO:0000313" key="5">
    <source>
        <dbReference type="Proteomes" id="UP000265160"/>
    </source>
</evidence>
<dbReference type="InterPro" id="IPR048270">
    <property type="entry name" value="PNMA_C"/>
</dbReference>
<feature type="region of interest" description="Disordered" evidence="2">
    <location>
        <begin position="527"/>
        <end position="549"/>
    </location>
</feature>
<dbReference type="GeneTree" id="ENSGT01030000234522"/>
<dbReference type="Pfam" id="PF14893">
    <property type="entry name" value="PNMA"/>
    <property type="match status" value="1"/>
</dbReference>
<dbReference type="InterPro" id="IPR001878">
    <property type="entry name" value="Znf_CCHC"/>
</dbReference>
<dbReference type="Proteomes" id="UP000265160">
    <property type="component" value="LG17"/>
</dbReference>
<name>A0A3P9BWQ2_9CICH</name>
<dbReference type="PROSITE" id="PS50158">
    <property type="entry name" value="ZF_CCHC"/>
    <property type="match status" value="1"/>
</dbReference>
<dbReference type="PANTHER" id="PTHR23095">
    <property type="entry name" value="PARANEOPLASTIC ANTIGEN"/>
    <property type="match status" value="1"/>
</dbReference>
<feature type="domain" description="CCHC-type" evidence="3">
    <location>
        <begin position="499"/>
        <end position="514"/>
    </location>
</feature>
<feature type="compositionally biased region" description="Polar residues" evidence="2">
    <location>
        <begin position="162"/>
        <end position="177"/>
    </location>
</feature>
<dbReference type="CDD" id="cd00590">
    <property type="entry name" value="RRM_SF"/>
    <property type="match status" value="1"/>
</dbReference>
<dbReference type="InterPro" id="IPR036875">
    <property type="entry name" value="Znf_CCHC_sf"/>
</dbReference>
<keyword evidence="1" id="KW-0862">Zinc</keyword>
<dbReference type="GO" id="GO:0003676">
    <property type="term" value="F:nucleic acid binding"/>
    <property type="evidence" value="ECO:0007669"/>
    <property type="project" value="InterPro"/>
</dbReference>
<keyword evidence="5" id="KW-1185">Reference proteome</keyword>
<dbReference type="SMART" id="SM00343">
    <property type="entry name" value="ZnF_C2HC"/>
    <property type="match status" value="1"/>
</dbReference>
<proteinExistence type="predicted"/>
<keyword evidence="1" id="KW-0863">Zinc-finger</keyword>
<evidence type="ECO:0000259" key="3">
    <source>
        <dbReference type="PROSITE" id="PS50158"/>
    </source>
</evidence>
<keyword evidence="1" id="KW-0479">Metal-binding</keyword>
<dbReference type="InterPro" id="IPR026523">
    <property type="entry name" value="PNMA"/>
</dbReference>
<dbReference type="Ensembl" id="ENSMZET00005014554.1">
    <property type="protein sequence ID" value="ENSMZEP00005014081.1"/>
    <property type="gene ID" value="ENSMZEG00005010616.1"/>
</dbReference>
<dbReference type="GO" id="GO:0008270">
    <property type="term" value="F:zinc ion binding"/>
    <property type="evidence" value="ECO:0007669"/>
    <property type="project" value="UniProtKB-KW"/>
</dbReference>
<dbReference type="STRING" id="106582.ENSMZEP00005014081"/>
<reference evidence="4 5" key="1">
    <citation type="journal article" date="2014" name="Nature">
        <title>The genomic substrate for adaptive radiation in African cichlid fish.</title>
        <authorList>
            <person name="Brawand D."/>
            <person name="Wagner C.E."/>
            <person name="Li Y.I."/>
            <person name="Malinsky M."/>
            <person name="Keller I."/>
            <person name="Fan S."/>
            <person name="Simakov O."/>
            <person name="Ng A.Y."/>
            <person name="Lim Z.W."/>
            <person name="Bezault E."/>
            <person name="Turner-Maier J."/>
            <person name="Johnson J."/>
            <person name="Alcazar R."/>
            <person name="Noh H.J."/>
            <person name="Russell P."/>
            <person name="Aken B."/>
            <person name="Alfoldi J."/>
            <person name="Amemiya C."/>
            <person name="Azzouzi N."/>
            <person name="Baroiller J.F."/>
            <person name="Barloy-Hubler F."/>
            <person name="Berlin A."/>
            <person name="Bloomquist R."/>
            <person name="Carleton K.L."/>
            <person name="Conte M.A."/>
            <person name="D'Cotta H."/>
            <person name="Eshel O."/>
            <person name="Gaffney L."/>
            <person name="Galibert F."/>
            <person name="Gante H.F."/>
            <person name="Gnerre S."/>
            <person name="Greuter L."/>
            <person name="Guyon R."/>
            <person name="Haddad N.S."/>
            <person name="Haerty W."/>
            <person name="Harris R.M."/>
            <person name="Hofmann H.A."/>
            <person name="Hourlier T."/>
            <person name="Hulata G."/>
            <person name="Jaffe D.B."/>
            <person name="Lara M."/>
            <person name="Lee A.P."/>
            <person name="MacCallum I."/>
            <person name="Mwaiko S."/>
            <person name="Nikaido M."/>
            <person name="Nishihara H."/>
            <person name="Ozouf-Costaz C."/>
            <person name="Penman D.J."/>
            <person name="Przybylski D."/>
            <person name="Rakotomanga M."/>
            <person name="Renn S.C.P."/>
            <person name="Ribeiro F.J."/>
            <person name="Ron M."/>
            <person name="Salzburger W."/>
            <person name="Sanchez-Pulido L."/>
            <person name="Santos M.E."/>
            <person name="Searle S."/>
            <person name="Sharpe T."/>
            <person name="Swofford R."/>
            <person name="Tan F.J."/>
            <person name="Williams L."/>
            <person name="Young S."/>
            <person name="Yin S."/>
            <person name="Okada N."/>
            <person name="Kocher T.D."/>
            <person name="Miska E.A."/>
            <person name="Lander E.S."/>
            <person name="Venkatesh B."/>
            <person name="Fernald R.D."/>
            <person name="Meyer A."/>
            <person name="Ponting C.P."/>
            <person name="Streelman J.T."/>
            <person name="Lindblad-Toh K."/>
            <person name="Seehausen O."/>
            <person name="Di Palma F."/>
        </authorList>
    </citation>
    <scope>NUCLEOTIDE SEQUENCE</scope>
</reference>
<feature type="compositionally biased region" description="Low complexity" evidence="2">
    <location>
        <begin position="537"/>
        <end position="549"/>
    </location>
</feature>
<reference evidence="4" key="3">
    <citation type="submission" date="2025-09" db="UniProtKB">
        <authorList>
            <consortium name="Ensembl"/>
        </authorList>
    </citation>
    <scope>IDENTIFICATION</scope>
</reference>